<keyword evidence="3" id="KW-1185">Reference proteome</keyword>
<name>A0A6N9H7B7_9MICO</name>
<dbReference type="Pfam" id="PF04993">
    <property type="entry name" value="TfoX_N"/>
    <property type="match status" value="1"/>
</dbReference>
<proteinExistence type="predicted"/>
<feature type="domain" description="TfoX N-terminal" evidence="1">
    <location>
        <begin position="24"/>
        <end position="99"/>
    </location>
</feature>
<dbReference type="RefSeq" id="WP_160953284.1">
    <property type="nucleotide sequence ID" value="NZ_WWEQ01000027.1"/>
</dbReference>
<evidence type="ECO:0000259" key="1">
    <source>
        <dbReference type="Pfam" id="PF04993"/>
    </source>
</evidence>
<dbReference type="Gene3D" id="3.30.1460.30">
    <property type="entry name" value="YgaC/TfoX-N like chaperone"/>
    <property type="match status" value="1"/>
</dbReference>
<comment type="caution">
    <text evidence="2">The sequence shown here is derived from an EMBL/GenBank/DDBJ whole genome shotgun (WGS) entry which is preliminary data.</text>
</comment>
<dbReference type="AlphaFoldDB" id="A0A6N9H7B7"/>
<sequence>MSVDAADRQLAEDLVEALQPAAARWRAMFGGACFYLDDKPTGLINDGAVFVKDTPAAAEALHGWARLAPAYPGAKDSWRLPAAAIAHEPERVRAAVLAAAAQLPAPRPRPR</sequence>
<dbReference type="Proteomes" id="UP000469215">
    <property type="component" value="Unassembled WGS sequence"/>
</dbReference>
<gene>
    <name evidence="2" type="ORF">GSY69_07705</name>
</gene>
<protein>
    <submittedName>
        <fullName evidence="2">TfoX domain-containing protein</fullName>
    </submittedName>
</protein>
<dbReference type="EMBL" id="WWEQ01000027">
    <property type="protein sequence ID" value="MYM19853.1"/>
    <property type="molecule type" value="Genomic_DNA"/>
</dbReference>
<evidence type="ECO:0000313" key="2">
    <source>
        <dbReference type="EMBL" id="MYM19853.1"/>
    </source>
</evidence>
<dbReference type="InterPro" id="IPR007076">
    <property type="entry name" value="TfoX_N"/>
</dbReference>
<accession>A0A6N9H7B7</accession>
<organism evidence="2 3">
    <name type="scientific">Brevibacterium rongguiense</name>
    <dbReference type="NCBI Taxonomy" id="2695267"/>
    <lineage>
        <taxon>Bacteria</taxon>
        <taxon>Bacillati</taxon>
        <taxon>Actinomycetota</taxon>
        <taxon>Actinomycetes</taxon>
        <taxon>Micrococcales</taxon>
        <taxon>Brevibacteriaceae</taxon>
        <taxon>Brevibacterium</taxon>
    </lineage>
</organism>
<evidence type="ECO:0000313" key="3">
    <source>
        <dbReference type="Proteomes" id="UP000469215"/>
    </source>
</evidence>
<reference evidence="2 3" key="1">
    <citation type="submission" date="2020-01" db="EMBL/GenBank/DDBJ databases">
        <authorList>
            <person name="Deng T."/>
        </authorList>
    </citation>
    <scope>NUCLEOTIDE SEQUENCE [LARGE SCALE GENOMIC DNA]</scope>
    <source>
        <strain evidence="2 3">5221</strain>
    </source>
</reference>
<dbReference type="SUPFAM" id="SSF159894">
    <property type="entry name" value="YgaC/TfoX-N like"/>
    <property type="match status" value="1"/>
</dbReference>